<evidence type="ECO:0000256" key="7">
    <source>
        <dbReference type="ARBA" id="ARBA00022989"/>
    </source>
</evidence>
<organism evidence="16 17">
    <name type="scientific">Leptotrombidium deliense</name>
    <dbReference type="NCBI Taxonomy" id="299467"/>
    <lineage>
        <taxon>Eukaryota</taxon>
        <taxon>Metazoa</taxon>
        <taxon>Ecdysozoa</taxon>
        <taxon>Arthropoda</taxon>
        <taxon>Chelicerata</taxon>
        <taxon>Arachnida</taxon>
        <taxon>Acari</taxon>
        <taxon>Acariformes</taxon>
        <taxon>Trombidiformes</taxon>
        <taxon>Prostigmata</taxon>
        <taxon>Anystina</taxon>
        <taxon>Parasitengona</taxon>
        <taxon>Trombiculoidea</taxon>
        <taxon>Trombiculidae</taxon>
        <taxon>Leptotrombidium</taxon>
    </lineage>
</organism>
<evidence type="ECO:0000256" key="12">
    <source>
        <dbReference type="ARBA" id="ARBA00023180"/>
    </source>
</evidence>
<keyword evidence="8" id="KW-0443">Lipid metabolism</keyword>
<dbReference type="GO" id="GO:0005886">
    <property type="term" value="C:plasma membrane"/>
    <property type="evidence" value="ECO:0007669"/>
    <property type="project" value="TreeGrafter"/>
</dbReference>
<dbReference type="STRING" id="299467.A0A443S647"/>
<keyword evidence="12" id="KW-0325">Glycoprotein</keyword>
<evidence type="ECO:0000256" key="15">
    <source>
        <dbReference type="SAM" id="Phobius"/>
    </source>
</evidence>
<evidence type="ECO:0000256" key="14">
    <source>
        <dbReference type="ARBA" id="ARBA00034049"/>
    </source>
</evidence>
<proteinExistence type="inferred from homology"/>
<evidence type="ECO:0000256" key="11">
    <source>
        <dbReference type="ARBA" id="ARBA00023166"/>
    </source>
</evidence>
<dbReference type="GO" id="GO:0015485">
    <property type="term" value="F:cholesterol binding"/>
    <property type="evidence" value="ECO:0007669"/>
    <property type="project" value="TreeGrafter"/>
</dbReference>
<feature type="transmembrane region" description="Helical" evidence="15">
    <location>
        <begin position="340"/>
        <end position="363"/>
    </location>
</feature>
<dbReference type="GO" id="GO:0012505">
    <property type="term" value="C:endomembrane system"/>
    <property type="evidence" value="ECO:0007669"/>
    <property type="project" value="UniProtKB-SubCell"/>
</dbReference>
<evidence type="ECO:0000313" key="16">
    <source>
        <dbReference type="EMBL" id="RWS23007.1"/>
    </source>
</evidence>
<dbReference type="EMBL" id="NCKV01007346">
    <property type="protein sequence ID" value="RWS23007.1"/>
    <property type="molecule type" value="Genomic_DNA"/>
</dbReference>
<reference evidence="16 17" key="1">
    <citation type="journal article" date="2018" name="Gigascience">
        <title>Genomes of trombidid mites reveal novel predicted allergens and laterally-transferred genes associated with secondary metabolism.</title>
        <authorList>
            <person name="Dong X."/>
            <person name="Chaisiri K."/>
            <person name="Xia D."/>
            <person name="Armstrong S.D."/>
            <person name="Fang Y."/>
            <person name="Donnelly M.J."/>
            <person name="Kadowaki T."/>
            <person name="McGarry J.W."/>
            <person name="Darby A.C."/>
            <person name="Makepeace B.L."/>
        </authorList>
    </citation>
    <scope>NUCLEOTIDE SEQUENCE [LARGE SCALE GENOMIC DNA]</scope>
    <source>
        <strain evidence="16">UoL-UT</strain>
    </source>
</reference>
<evidence type="ECO:0000256" key="1">
    <source>
        <dbReference type="ARBA" id="ARBA00004127"/>
    </source>
</evidence>
<dbReference type="GO" id="GO:0042632">
    <property type="term" value="P:cholesterol homeostasis"/>
    <property type="evidence" value="ECO:0007669"/>
    <property type="project" value="TreeGrafter"/>
</dbReference>
<dbReference type="SUPFAM" id="SSF82866">
    <property type="entry name" value="Multidrug efflux transporter AcrB transmembrane domain"/>
    <property type="match status" value="1"/>
</dbReference>
<comment type="subcellular location">
    <subcellularLocation>
        <location evidence="1">Endomembrane system</location>
        <topology evidence="1">Multi-pass membrane protein</topology>
    </subcellularLocation>
</comment>
<feature type="transmembrane region" description="Helical" evidence="15">
    <location>
        <begin position="241"/>
        <end position="259"/>
    </location>
</feature>
<keyword evidence="4" id="KW-0153">Cholesterol metabolism</keyword>
<dbReference type="GO" id="GO:0030299">
    <property type="term" value="P:intestinal cholesterol absorption"/>
    <property type="evidence" value="ECO:0007669"/>
    <property type="project" value="TreeGrafter"/>
</dbReference>
<dbReference type="VEuPathDB" id="VectorBase:LDEU009033"/>
<protein>
    <recommendedName>
        <fullName evidence="18">Niemann-Pick C1 protein-like protein</fullName>
    </recommendedName>
</protein>
<gene>
    <name evidence="16" type="ORF">B4U80_06319</name>
</gene>
<keyword evidence="7 15" id="KW-1133">Transmembrane helix</keyword>
<feature type="transmembrane region" description="Helical" evidence="15">
    <location>
        <begin position="266"/>
        <end position="287"/>
    </location>
</feature>
<dbReference type="GO" id="GO:0015918">
    <property type="term" value="P:sterol transport"/>
    <property type="evidence" value="ECO:0007669"/>
    <property type="project" value="TreeGrafter"/>
</dbReference>
<evidence type="ECO:0000256" key="3">
    <source>
        <dbReference type="ARBA" id="ARBA00022448"/>
    </source>
</evidence>
<keyword evidence="6" id="KW-0732">Signal</keyword>
<dbReference type="GO" id="GO:0008203">
    <property type="term" value="P:cholesterol metabolic process"/>
    <property type="evidence" value="ECO:0007669"/>
    <property type="project" value="UniProtKB-KW"/>
</dbReference>
<comment type="similarity">
    <text evidence="2">Belongs to the patched family.</text>
</comment>
<evidence type="ECO:0008006" key="18">
    <source>
        <dbReference type="Google" id="ProtNLM"/>
    </source>
</evidence>
<name>A0A443S647_9ACAR</name>
<evidence type="ECO:0000313" key="17">
    <source>
        <dbReference type="Proteomes" id="UP000288716"/>
    </source>
</evidence>
<evidence type="ECO:0000256" key="9">
    <source>
        <dbReference type="ARBA" id="ARBA00023136"/>
    </source>
</evidence>
<evidence type="ECO:0000256" key="13">
    <source>
        <dbReference type="ARBA" id="ARBA00023221"/>
    </source>
</evidence>
<keyword evidence="9 15" id="KW-0472">Membrane</keyword>
<dbReference type="Gene3D" id="1.20.1640.10">
    <property type="entry name" value="Multidrug efflux transporter AcrB transmembrane domain"/>
    <property type="match status" value="1"/>
</dbReference>
<dbReference type="AlphaFoldDB" id="A0A443S647"/>
<feature type="transmembrane region" description="Helical" evidence="15">
    <location>
        <begin position="299"/>
        <end position="319"/>
    </location>
</feature>
<keyword evidence="17" id="KW-1185">Reference proteome</keyword>
<accession>A0A443S647</accession>
<keyword evidence="3" id="KW-0813">Transport</keyword>
<dbReference type="PANTHER" id="PTHR45727">
    <property type="entry name" value="NPC INTRACELLULAR CHOLESTEROL TRANSPORTER 1"/>
    <property type="match status" value="1"/>
</dbReference>
<dbReference type="PANTHER" id="PTHR45727:SF2">
    <property type="entry name" value="NPC INTRACELLULAR CHOLESTEROL TRANSPORTER 1"/>
    <property type="match status" value="1"/>
</dbReference>
<keyword evidence="13" id="KW-0753">Steroid metabolism</keyword>
<evidence type="ECO:0000256" key="6">
    <source>
        <dbReference type="ARBA" id="ARBA00022729"/>
    </source>
</evidence>
<evidence type="ECO:0000256" key="8">
    <source>
        <dbReference type="ARBA" id="ARBA00023098"/>
    </source>
</evidence>
<keyword evidence="10" id="KW-1015">Disulfide bond</keyword>
<dbReference type="OrthoDB" id="6501148at2759"/>
<keyword evidence="5 15" id="KW-0812">Transmembrane</keyword>
<comment type="catalytic activity">
    <reaction evidence="14">
        <text>cholesterol(in) = cholesterol(out)</text>
        <dbReference type="Rhea" id="RHEA:39747"/>
        <dbReference type="ChEBI" id="CHEBI:16113"/>
    </reaction>
</comment>
<dbReference type="Proteomes" id="UP000288716">
    <property type="component" value="Unassembled WGS sequence"/>
</dbReference>
<dbReference type="FunFam" id="1.20.1640.10:FF:000010">
    <property type="entry name" value="NPC intracellular cholesterol transporter 1"/>
    <property type="match status" value="1"/>
</dbReference>
<feature type="transmembrane region" description="Helical" evidence="15">
    <location>
        <begin position="369"/>
        <end position="393"/>
    </location>
</feature>
<comment type="caution">
    <text evidence="16">The sequence shown here is derived from an EMBL/GenBank/DDBJ whole genome shotgun (WGS) entry which is preliminary data.</text>
</comment>
<evidence type="ECO:0000256" key="4">
    <source>
        <dbReference type="ARBA" id="ARBA00022548"/>
    </source>
</evidence>
<evidence type="ECO:0000256" key="10">
    <source>
        <dbReference type="ARBA" id="ARBA00023157"/>
    </source>
</evidence>
<keyword evidence="11" id="KW-1207">Sterol metabolism</keyword>
<evidence type="ECO:0000256" key="2">
    <source>
        <dbReference type="ARBA" id="ARBA00005585"/>
    </source>
</evidence>
<evidence type="ECO:0000256" key="5">
    <source>
        <dbReference type="ARBA" id="ARBA00022692"/>
    </source>
</evidence>
<sequence>MPLDSYVLKYFQYQKHDLCVGPPVYFVVDGKFNYSVPDNERLIFGRSSAVPYSLANVIASAARDKQSTYIADKASSWLDDYIDWGLNSDCCLINNVTKKFCPSTMDPKERKKNCQSCEMKDEEDYPGFLKQEKFDEYIEYFLTDIPTTVCPKGGYAAYNSAVKLFNKSEVMSSYFSSYHIPLQNSHDFVSALRSAREISDEISYTINGFLKESKQQQVDVYPYSIIYVYYEQYLTAWTDTLIYLTISLADIFVVTFIFFGLNFNSAIVVLCTIACITINLMGAMYWWNISLNAVSLVNLVMSVGISVEFCSHITHHYTVSDKPSRKLRAQEALAKMGSSVLSGIIFTKISGIVVLAFATSQIFKVFYFQMYLCIVIFGALHGLVFLPVVLSVVGGKPKSSTRKASRYGTSNSF</sequence>